<dbReference type="EMBL" id="PDUG01000001">
    <property type="protein sequence ID" value="PIC53523.1"/>
    <property type="molecule type" value="Genomic_DNA"/>
</dbReference>
<evidence type="ECO:0000313" key="2">
    <source>
        <dbReference type="Proteomes" id="UP000230233"/>
    </source>
</evidence>
<reference evidence="2" key="1">
    <citation type="submission" date="2017-10" db="EMBL/GenBank/DDBJ databases">
        <title>Rapid genome shrinkage in a self-fertile nematode reveals novel sperm competition proteins.</title>
        <authorList>
            <person name="Yin D."/>
            <person name="Schwarz E.M."/>
            <person name="Thomas C.G."/>
            <person name="Felde R.L."/>
            <person name="Korf I.F."/>
            <person name="Cutter A.D."/>
            <person name="Schartner C.M."/>
            <person name="Ralston E.J."/>
            <person name="Meyer B.J."/>
            <person name="Haag E.S."/>
        </authorList>
    </citation>
    <scope>NUCLEOTIDE SEQUENCE [LARGE SCALE GENOMIC DNA]</scope>
    <source>
        <strain evidence="2">JU1422</strain>
    </source>
</reference>
<keyword evidence="2" id="KW-1185">Reference proteome</keyword>
<organism evidence="1 2">
    <name type="scientific">Caenorhabditis nigoni</name>
    <dbReference type="NCBI Taxonomy" id="1611254"/>
    <lineage>
        <taxon>Eukaryota</taxon>
        <taxon>Metazoa</taxon>
        <taxon>Ecdysozoa</taxon>
        <taxon>Nematoda</taxon>
        <taxon>Chromadorea</taxon>
        <taxon>Rhabditida</taxon>
        <taxon>Rhabditina</taxon>
        <taxon>Rhabditomorpha</taxon>
        <taxon>Rhabditoidea</taxon>
        <taxon>Rhabditidae</taxon>
        <taxon>Peloderinae</taxon>
        <taxon>Caenorhabditis</taxon>
    </lineage>
</organism>
<name>A0A2G5VNZ1_9PELO</name>
<gene>
    <name evidence="1" type="primary">Cnig_chr_I.g3195</name>
    <name evidence="1" type="ORF">B9Z55_003195</name>
</gene>
<protein>
    <submittedName>
        <fullName evidence="1">Uncharacterized protein</fullName>
    </submittedName>
</protein>
<evidence type="ECO:0000313" key="1">
    <source>
        <dbReference type="EMBL" id="PIC53523.1"/>
    </source>
</evidence>
<comment type="caution">
    <text evidence="1">The sequence shown here is derived from an EMBL/GenBank/DDBJ whole genome shotgun (WGS) entry which is preliminary data.</text>
</comment>
<proteinExistence type="predicted"/>
<dbReference type="Proteomes" id="UP000230233">
    <property type="component" value="Chromosome I"/>
</dbReference>
<accession>A0A2G5VNZ1</accession>
<sequence length="70" mass="7893">MNNLNDFEAKLHDWMSMAETAKFDFNTAQYADSVVEVYRNGCDAALFSNKTKSKLQLISNGNTRNNIDGI</sequence>
<dbReference type="AlphaFoldDB" id="A0A2G5VNZ1"/>